<evidence type="ECO:0000313" key="2">
    <source>
        <dbReference type="EMBL" id="MFC4536495.1"/>
    </source>
</evidence>
<accession>A0ABV9CT60</accession>
<organism evidence="2 3">
    <name type="scientific">Sphaerisporangium dianthi</name>
    <dbReference type="NCBI Taxonomy" id="1436120"/>
    <lineage>
        <taxon>Bacteria</taxon>
        <taxon>Bacillati</taxon>
        <taxon>Actinomycetota</taxon>
        <taxon>Actinomycetes</taxon>
        <taxon>Streptosporangiales</taxon>
        <taxon>Streptosporangiaceae</taxon>
        <taxon>Sphaerisporangium</taxon>
    </lineage>
</organism>
<evidence type="ECO:0000256" key="1">
    <source>
        <dbReference type="SAM" id="MobiDB-lite"/>
    </source>
</evidence>
<keyword evidence="3" id="KW-1185">Reference proteome</keyword>
<name>A0ABV9CT60_9ACTN</name>
<comment type="caution">
    <text evidence="2">The sequence shown here is derived from an EMBL/GenBank/DDBJ whole genome shotgun (WGS) entry which is preliminary data.</text>
</comment>
<sequence>MDHRDYAGRYRALLQDHDLLFVDPRGAGRPTPLTCRGVGRHAGLARGGGRRRVRP</sequence>
<protein>
    <submittedName>
        <fullName evidence="2">Uncharacterized protein</fullName>
    </submittedName>
</protein>
<dbReference type="Proteomes" id="UP001596004">
    <property type="component" value="Unassembled WGS sequence"/>
</dbReference>
<dbReference type="RefSeq" id="WP_380851054.1">
    <property type="nucleotide sequence ID" value="NZ_JBHSFP010000047.1"/>
</dbReference>
<evidence type="ECO:0000313" key="3">
    <source>
        <dbReference type="Proteomes" id="UP001596004"/>
    </source>
</evidence>
<reference evidence="3" key="1">
    <citation type="journal article" date="2019" name="Int. J. Syst. Evol. Microbiol.">
        <title>The Global Catalogue of Microorganisms (GCM) 10K type strain sequencing project: providing services to taxonomists for standard genome sequencing and annotation.</title>
        <authorList>
            <consortium name="The Broad Institute Genomics Platform"/>
            <consortium name="The Broad Institute Genome Sequencing Center for Infectious Disease"/>
            <person name="Wu L."/>
            <person name="Ma J."/>
        </authorList>
    </citation>
    <scope>NUCLEOTIDE SEQUENCE [LARGE SCALE GENOMIC DNA]</scope>
    <source>
        <strain evidence="3">CGMCC 4.7132</strain>
    </source>
</reference>
<feature type="region of interest" description="Disordered" evidence="1">
    <location>
        <begin position="32"/>
        <end position="55"/>
    </location>
</feature>
<proteinExistence type="predicted"/>
<dbReference type="EMBL" id="JBHSFP010000047">
    <property type="protein sequence ID" value="MFC4536495.1"/>
    <property type="molecule type" value="Genomic_DNA"/>
</dbReference>
<gene>
    <name evidence="2" type="ORF">ACFO60_37485</name>
</gene>